<reference evidence="2" key="1">
    <citation type="submission" date="2022-11" db="UniProtKB">
        <authorList>
            <consortium name="WormBaseParasite"/>
        </authorList>
    </citation>
    <scope>IDENTIFICATION</scope>
</reference>
<accession>A0AC34QN98</accession>
<sequence length="285" mass="32248">MILQKYLKFVFGIEENMLSSGRSQHIVCCRHGIACDAGVNRSRKAKAETRSKQAKERDAQTPSTESLSDASTTYATVDGAVPLVDAPMDMSVPLEEAMANRVYSLSNVLGQLELNRILPITSYGKGLTQSQVLSKQREVLLRQNLYSRFFLGCKTMKEAEASVQRRTSFRLYYLLRQNAAELVEDMSEDIDNFLTPSLLLYIVYRCSNGAYRHYKVTTSKDPTGDTWYQVECGDPNAKAFRSIYRLVSYYSEFATIPVSKGHRVDVFPYWKSELGSKETASQRDS</sequence>
<name>A0AC34QN98_9BILA</name>
<protein>
    <submittedName>
        <fullName evidence="2">SH2 domain-containing protein</fullName>
    </submittedName>
</protein>
<dbReference type="WBParaSite" id="JU765_v2.g1790.t1">
    <property type="protein sequence ID" value="JU765_v2.g1790.t1"/>
    <property type="gene ID" value="JU765_v2.g1790"/>
</dbReference>
<evidence type="ECO:0000313" key="2">
    <source>
        <dbReference type="WBParaSite" id="JU765_v2.g1790.t1"/>
    </source>
</evidence>
<dbReference type="Proteomes" id="UP000887576">
    <property type="component" value="Unplaced"/>
</dbReference>
<evidence type="ECO:0000313" key="1">
    <source>
        <dbReference type="Proteomes" id="UP000887576"/>
    </source>
</evidence>
<proteinExistence type="predicted"/>
<organism evidence="1 2">
    <name type="scientific">Panagrolaimus sp. JU765</name>
    <dbReference type="NCBI Taxonomy" id="591449"/>
    <lineage>
        <taxon>Eukaryota</taxon>
        <taxon>Metazoa</taxon>
        <taxon>Ecdysozoa</taxon>
        <taxon>Nematoda</taxon>
        <taxon>Chromadorea</taxon>
        <taxon>Rhabditida</taxon>
        <taxon>Tylenchina</taxon>
        <taxon>Panagrolaimomorpha</taxon>
        <taxon>Panagrolaimoidea</taxon>
        <taxon>Panagrolaimidae</taxon>
        <taxon>Panagrolaimus</taxon>
    </lineage>
</organism>